<name>A0A183DB28_9BILA</name>
<evidence type="ECO:0000256" key="1">
    <source>
        <dbReference type="SAM" id="MobiDB-lite"/>
    </source>
</evidence>
<dbReference type="AlphaFoldDB" id="A0A183DB28"/>
<evidence type="ECO:0000313" key="2">
    <source>
        <dbReference type="WBParaSite" id="GPUH_0000592701-mRNA-1"/>
    </source>
</evidence>
<feature type="region of interest" description="Disordered" evidence="1">
    <location>
        <begin position="63"/>
        <end position="97"/>
    </location>
</feature>
<reference evidence="2" key="1">
    <citation type="submission" date="2016-06" db="UniProtKB">
        <authorList>
            <consortium name="WormBaseParasite"/>
        </authorList>
    </citation>
    <scope>IDENTIFICATION</scope>
</reference>
<protein>
    <submittedName>
        <fullName evidence="2">WASH_WAHD domain-containing protein</fullName>
    </submittedName>
</protein>
<organism evidence="2">
    <name type="scientific">Gongylonema pulchrum</name>
    <dbReference type="NCBI Taxonomy" id="637853"/>
    <lineage>
        <taxon>Eukaryota</taxon>
        <taxon>Metazoa</taxon>
        <taxon>Ecdysozoa</taxon>
        <taxon>Nematoda</taxon>
        <taxon>Chromadorea</taxon>
        <taxon>Rhabditida</taxon>
        <taxon>Spirurina</taxon>
        <taxon>Spiruromorpha</taxon>
        <taxon>Spiruroidea</taxon>
        <taxon>Gongylonematidae</taxon>
        <taxon>Gongylonema</taxon>
    </lineage>
</organism>
<feature type="compositionally biased region" description="Low complexity" evidence="1">
    <location>
        <begin position="66"/>
        <end position="88"/>
    </location>
</feature>
<proteinExistence type="predicted"/>
<dbReference type="WBParaSite" id="GPUH_0000592701-mRNA-1">
    <property type="protein sequence ID" value="GPUH_0000592701-mRNA-1"/>
    <property type="gene ID" value="GPUH_0000592701"/>
</dbReference>
<accession>A0A183DB28</accession>
<sequence length="294" mass="31793">LLDAVSGIPEMPSSTTGPEIAKGFIEVQRPVALANSLIHVPPDGRAITPMPFFSRPQTRKIDAIDSSQSSISESMSSSTSYPSVTTSSAPNVSAERLDDSQDIYDEIIEMAQLAESTVPTLPSFIISASDRPANQTPEVRKTAGKSHQDASFFVGNAGNIGADQQRVDGERADDLNKLLKAIPDEIRRSPLKASLTDARAVNEGAGAVLPVRGLDEGKSFIAEKQVPIPTIKSISMTVSKQDDRMERLLSPASDAFLANRYSPRFLPHFDNFAIFQQQKESSTDVVTDLVFQTT</sequence>